<keyword evidence="8" id="KW-0472">Membrane</keyword>
<dbReference type="EMBL" id="LT629736">
    <property type="protein sequence ID" value="SDS65597.1"/>
    <property type="molecule type" value="Genomic_DNA"/>
</dbReference>
<dbReference type="Pfam" id="PF02264">
    <property type="entry name" value="LamB"/>
    <property type="match status" value="1"/>
</dbReference>
<keyword evidence="3" id="KW-0813">Transport</keyword>
<dbReference type="GO" id="GO:0015288">
    <property type="term" value="F:porin activity"/>
    <property type="evidence" value="ECO:0007669"/>
    <property type="project" value="UniProtKB-KW"/>
</dbReference>
<evidence type="ECO:0000313" key="11">
    <source>
        <dbReference type="EMBL" id="SDS65597.1"/>
    </source>
</evidence>
<accession>A0A1H1TZF7</accession>
<keyword evidence="7" id="KW-0626">Porin</keyword>
<dbReference type="OrthoDB" id="106611at2"/>
<dbReference type="PANTHER" id="PTHR38762:SF1">
    <property type="entry name" value="CRYPTIC OUTER MEMBRANE PORIN BGLH-RELATED"/>
    <property type="match status" value="1"/>
</dbReference>
<evidence type="ECO:0000313" key="12">
    <source>
        <dbReference type="Proteomes" id="UP000243207"/>
    </source>
</evidence>
<keyword evidence="4" id="KW-1134">Transmembrane beta strand</keyword>
<dbReference type="InterPro" id="IPR003192">
    <property type="entry name" value="Porin_LamB"/>
</dbReference>
<evidence type="ECO:0000256" key="5">
    <source>
        <dbReference type="ARBA" id="ARBA00022692"/>
    </source>
</evidence>
<dbReference type="GO" id="GO:0006811">
    <property type="term" value="P:monoatomic ion transport"/>
    <property type="evidence" value="ECO:0007669"/>
    <property type="project" value="UniProtKB-KW"/>
</dbReference>
<dbReference type="RefSeq" id="WP_093393776.1">
    <property type="nucleotide sequence ID" value="NZ_LT629736.1"/>
</dbReference>
<gene>
    <name evidence="11" type="ORF">SAMN05216421_1925</name>
</gene>
<name>A0A1H1TZF7_9GAMM</name>
<dbReference type="GO" id="GO:0009279">
    <property type="term" value="C:cell outer membrane"/>
    <property type="evidence" value="ECO:0007669"/>
    <property type="project" value="UniProtKB-SubCell"/>
</dbReference>
<dbReference type="STRING" id="487184.SAMN05216421_1925"/>
<evidence type="ECO:0000256" key="8">
    <source>
        <dbReference type="ARBA" id="ARBA00023136"/>
    </source>
</evidence>
<proteinExistence type="inferred from homology"/>
<evidence type="ECO:0000256" key="10">
    <source>
        <dbReference type="SAM" id="SignalP"/>
    </source>
</evidence>
<evidence type="ECO:0000256" key="7">
    <source>
        <dbReference type="ARBA" id="ARBA00023114"/>
    </source>
</evidence>
<dbReference type="PANTHER" id="PTHR38762">
    <property type="entry name" value="CRYPTIC OUTER MEMBRANE PORIN BGLH-RELATED"/>
    <property type="match status" value="1"/>
</dbReference>
<reference evidence="12" key="1">
    <citation type="submission" date="2016-10" db="EMBL/GenBank/DDBJ databases">
        <authorList>
            <person name="Varghese N."/>
            <person name="Submissions S."/>
        </authorList>
    </citation>
    <scope>NUCLEOTIDE SEQUENCE [LARGE SCALE GENOMIC DNA]</scope>
    <source>
        <strain evidence="12">NRRL B-51270</strain>
    </source>
</reference>
<dbReference type="Proteomes" id="UP000243207">
    <property type="component" value="Chromosome I"/>
</dbReference>
<dbReference type="GO" id="GO:0015144">
    <property type="term" value="F:carbohydrate transmembrane transporter activity"/>
    <property type="evidence" value="ECO:0007669"/>
    <property type="project" value="TreeGrafter"/>
</dbReference>
<dbReference type="CDD" id="cd01346">
    <property type="entry name" value="Maltoporin-like"/>
    <property type="match status" value="1"/>
</dbReference>
<dbReference type="GO" id="GO:0015774">
    <property type="term" value="P:polysaccharide transport"/>
    <property type="evidence" value="ECO:0007669"/>
    <property type="project" value="TreeGrafter"/>
</dbReference>
<evidence type="ECO:0000256" key="3">
    <source>
        <dbReference type="ARBA" id="ARBA00022448"/>
    </source>
</evidence>
<dbReference type="InterPro" id="IPR050286">
    <property type="entry name" value="G_neg_Bact_CarbUptk_Porin"/>
</dbReference>
<evidence type="ECO:0000256" key="2">
    <source>
        <dbReference type="ARBA" id="ARBA00007055"/>
    </source>
</evidence>
<dbReference type="InterPro" id="IPR036998">
    <property type="entry name" value="Porin_LamB_sf"/>
</dbReference>
<sequence length="406" mass="45197">MIRTASVRAGACLVACSVSIQAQALEFTGYIRSGVGESTAGGSQACFQLPGALTKYRLGNECEQLIELKLSQEVLKLEDGSSFTLAGMLELLNAYGHAPTFTGEHGSARMVQLYGQWSDVPALRDASLWFGRRYYNRNDVHLTDFYYWDQRALGGGIEEFPLGEFELSYAYLREDSILNQRYHYRHDFRLGAIEAGPQGELELGVSYVDEPDEGNASSGWAFTVQHLQDGTFGGSNTFAVQYGRVPGNALGYTGSEDVGPQARTWRILEYLQWQTTPRFGGAVKLLYQRDKRRDGGDQDWWSVGVRPTYALTEQFKLVVELGHDQVDAEDGTRKLNKITFAPTWSPSGPGFTDRPEIRLYYTYASWNREAQRAADELAAGSALSTTGAFANARHGSNIGVQIEHWW</sequence>
<dbReference type="Gene3D" id="2.40.170.10">
    <property type="entry name" value="Porin, LamB type"/>
    <property type="match status" value="1"/>
</dbReference>
<feature type="signal peptide" evidence="10">
    <location>
        <begin position="1"/>
        <end position="24"/>
    </location>
</feature>
<keyword evidence="12" id="KW-1185">Reference proteome</keyword>
<protein>
    <submittedName>
        <fullName evidence="11">Maltoporin</fullName>
    </submittedName>
</protein>
<comment type="similarity">
    <text evidence="2">Belongs to the porin LamB (TC 1.B.3) family.</text>
</comment>
<evidence type="ECO:0000256" key="9">
    <source>
        <dbReference type="ARBA" id="ARBA00023237"/>
    </source>
</evidence>
<evidence type="ECO:0000256" key="4">
    <source>
        <dbReference type="ARBA" id="ARBA00022452"/>
    </source>
</evidence>
<dbReference type="AlphaFoldDB" id="A0A1H1TZF7"/>
<evidence type="ECO:0000256" key="6">
    <source>
        <dbReference type="ARBA" id="ARBA00023065"/>
    </source>
</evidence>
<feature type="chain" id="PRO_5009261645" evidence="10">
    <location>
        <begin position="25"/>
        <end position="406"/>
    </location>
</feature>
<dbReference type="SUPFAM" id="SSF56935">
    <property type="entry name" value="Porins"/>
    <property type="match status" value="1"/>
</dbReference>
<evidence type="ECO:0000256" key="1">
    <source>
        <dbReference type="ARBA" id="ARBA00004571"/>
    </source>
</evidence>
<keyword evidence="5" id="KW-0812">Transmembrane</keyword>
<organism evidence="11 12">
    <name type="scientific">Halopseudomonas xinjiangensis</name>
    <dbReference type="NCBI Taxonomy" id="487184"/>
    <lineage>
        <taxon>Bacteria</taxon>
        <taxon>Pseudomonadati</taxon>
        <taxon>Pseudomonadota</taxon>
        <taxon>Gammaproteobacteria</taxon>
        <taxon>Pseudomonadales</taxon>
        <taxon>Pseudomonadaceae</taxon>
        <taxon>Halopseudomonas</taxon>
    </lineage>
</organism>
<keyword evidence="9" id="KW-0998">Cell outer membrane</keyword>
<keyword evidence="10" id="KW-0732">Signal</keyword>
<keyword evidence="6" id="KW-0406">Ion transport</keyword>
<comment type="subcellular location">
    <subcellularLocation>
        <location evidence="1">Cell outer membrane</location>
        <topology evidence="1">Multi-pass membrane protein</topology>
    </subcellularLocation>
</comment>
<dbReference type="GO" id="GO:0046930">
    <property type="term" value="C:pore complex"/>
    <property type="evidence" value="ECO:0007669"/>
    <property type="project" value="UniProtKB-KW"/>
</dbReference>